<reference evidence="3" key="1">
    <citation type="submission" date="2019-11" db="EMBL/GenBank/DDBJ databases">
        <authorList>
            <person name="Feng L."/>
        </authorList>
    </citation>
    <scope>NUCLEOTIDE SEQUENCE</scope>
    <source>
        <strain evidence="3">AvaginalisLFYP127</strain>
    </source>
</reference>
<accession>A0A6N2TDM7</accession>
<dbReference type="CDD" id="cd03786">
    <property type="entry name" value="GTB_UDP-GlcNAc_2-Epimerase"/>
    <property type="match status" value="1"/>
</dbReference>
<dbReference type="NCBIfam" id="TIGR00236">
    <property type="entry name" value="wecB"/>
    <property type="match status" value="1"/>
</dbReference>
<feature type="domain" description="UDP-N-acetylglucosamine 2-epimerase" evidence="2">
    <location>
        <begin position="25"/>
        <end position="353"/>
    </location>
</feature>
<dbReference type="RefSeq" id="WP_156329106.1">
    <property type="nucleotide sequence ID" value="NZ_CACRSW010000026.1"/>
</dbReference>
<proteinExistence type="inferred from homology"/>
<name>A0A6N2TDM7_9FIRM</name>
<comment type="similarity">
    <text evidence="1">Belongs to the UDP-N-acetylglucosamine 2-epimerase family.</text>
</comment>
<dbReference type="GO" id="GO:0016853">
    <property type="term" value="F:isomerase activity"/>
    <property type="evidence" value="ECO:0007669"/>
    <property type="project" value="UniProtKB-KW"/>
</dbReference>
<sequence>MKILTVVGARPQFIKAAVVSHELRKKYTEILVHTGQHYDYNMSEKFFEELDIPKPNYNLGISGGSHAEMTGKMMIKIEKVLEKESPDYLLVYGDTNSTLAAALSAAKLHIPVCHVEAGARTHSMTNPEEINRICTDHVSSLLLASTKSGYDELKKEGLSNNSFLVGDPMYDAFDKYSKILNVKDIKLNTLFGEEIDVPKKFYYLTCHREENTKDDQTLLEIFKAMNDLDFPTIYPVHPRNKKRALRLNNLYNFKNIILCEPVGYLESTCLVKNAEKIVTDSGGLQREAFFANKKCVTLLDFECWPETMVENRNNLSKPIKSEILNNLNKIQKINDNYKPFGDGNSAMKIVDLLYKSYSERK</sequence>
<dbReference type="AlphaFoldDB" id="A0A6N2TDM7"/>
<dbReference type="InterPro" id="IPR003331">
    <property type="entry name" value="UDP_GlcNAc_Epimerase_2_dom"/>
</dbReference>
<evidence type="ECO:0000256" key="1">
    <source>
        <dbReference type="RuleBase" id="RU003513"/>
    </source>
</evidence>
<dbReference type="InterPro" id="IPR029767">
    <property type="entry name" value="WecB-like"/>
</dbReference>
<organism evidence="3">
    <name type="scientific">Anaerococcus vaginalis</name>
    <dbReference type="NCBI Taxonomy" id="33037"/>
    <lineage>
        <taxon>Bacteria</taxon>
        <taxon>Bacillati</taxon>
        <taxon>Bacillota</taxon>
        <taxon>Tissierellia</taxon>
        <taxon>Tissierellales</taxon>
        <taxon>Peptoniphilaceae</taxon>
        <taxon>Anaerococcus</taxon>
    </lineage>
</organism>
<dbReference type="Gene3D" id="3.40.50.2000">
    <property type="entry name" value="Glycogen Phosphorylase B"/>
    <property type="match status" value="2"/>
</dbReference>
<protein>
    <submittedName>
        <fullName evidence="3">UDP-2,3-diacetamido-2,3-dideoxy-D-glucuronate 2-epimerase</fullName>
        <ecNumber evidence="3">5.1.3.23</ecNumber>
    </submittedName>
</protein>
<dbReference type="Pfam" id="PF02350">
    <property type="entry name" value="Epimerase_2"/>
    <property type="match status" value="1"/>
</dbReference>
<dbReference type="SUPFAM" id="SSF53756">
    <property type="entry name" value="UDP-Glycosyltransferase/glycogen phosphorylase"/>
    <property type="match status" value="1"/>
</dbReference>
<dbReference type="EMBL" id="CACRSW010000026">
    <property type="protein sequence ID" value="VYT02823.1"/>
    <property type="molecule type" value="Genomic_DNA"/>
</dbReference>
<evidence type="ECO:0000313" key="3">
    <source>
        <dbReference type="EMBL" id="VYT02823.1"/>
    </source>
</evidence>
<evidence type="ECO:0000259" key="2">
    <source>
        <dbReference type="Pfam" id="PF02350"/>
    </source>
</evidence>
<gene>
    <name evidence="3" type="primary">wbpI</name>
    <name evidence="3" type="ORF">AVLFYP127_00558</name>
</gene>
<dbReference type="EC" id="5.1.3.23" evidence="3"/>
<dbReference type="PANTHER" id="PTHR43174:SF1">
    <property type="entry name" value="UDP-N-ACETYLGLUCOSAMINE 2-EPIMERASE"/>
    <property type="match status" value="1"/>
</dbReference>
<dbReference type="PANTHER" id="PTHR43174">
    <property type="entry name" value="UDP-N-ACETYLGLUCOSAMINE 2-EPIMERASE"/>
    <property type="match status" value="1"/>
</dbReference>
<keyword evidence="1 3" id="KW-0413">Isomerase</keyword>